<proteinExistence type="predicted"/>
<reference evidence="1 2" key="1">
    <citation type="journal article" date="2024" name="Nat. Commun.">
        <title>Phylogenomics reveals the evolutionary origins of lichenization in chlorophyte algae.</title>
        <authorList>
            <person name="Puginier C."/>
            <person name="Libourel C."/>
            <person name="Otte J."/>
            <person name="Skaloud P."/>
            <person name="Haon M."/>
            <person name="Grisel S."/>
            <person name="Petersen M."/>
            <person name="Berrin J.G."/>
            <person name="Delaux P.M."/>
            <person name="Dal Grande F."/>
            <person name="Keller J."/>
        </authorList>
    </citation>
    <scope>NUCLEOTIDE SEQUENCE [LARGE SCALE GENOMIC DNA]</scope>
    <source>
        <strain evidence="1 2">SAG 216-7</strain>
    </source>
</reference>
<protein>
    <recommendedName>
        <fullName evidence="3">ShKT domain-containing protein</fullName>
    </recommendedName>
</protein>
<dbReference type="EMBL" id="JALJOT010000011">
    <property type="protein sequence ID" value="KAK9905449.1"/>
    <property type="molecule type" value="Genomic_DNA"/>
</dbReference>
<dbReference type="Proteomes" id="UP001491310">
    <property type="component" value="Unassembled WGS sequence"/>
</dbReference>
<dbReference type="Gene3D" id="3.20.20.80">
    <property type="entry name" value="Glycosidases"/>
    <property type="match status" value="1"/>
</dbReference>
<gene>
    <name evidence="1" type="ORF">WJX75_000098</name>
</gene>
<name>A0ABR2YI19_9CHLO</name>
<keyword evidence="2" id="KW-1185">Reference proteome</keyword>
<dbReference type="InterPro" id="IPR017853">
    <property type="entry name" value="GH"/>
</dbReference>
<accession>A0ABR2YI19</accession>
<evidence type="ECO:0000313" key="1">
    <source>
        <dbReference type="EMBL" id="KAK9905449.1"/>
    </source>
</evidence>
<evidence type="ECO:0008006" key="3">
    <source>
        <dbReference type="Google" id="ProtNLM"/>
    </source>
</evidence>
<dbReference type="SUPFAM" id="SSF51445">
    <property type="entry name" value="(Trans)glycosidases"/>
    <property type="match status" value="1"/>
</dbReference>
<sequence>MPMVSSVSFGAVVEADISFDCKQTLRQLPSSGPGVNLNYWADNLNNVPTLQTNIGAWQLGSYRYPGGEKSDGYMWNSPNFTAVPPKPVLLSQPYEWPANDPVIYNATADDYANPPMDFDTFMSIANANGVTPYLVLAYKNCNKWNGRSYQELKEAALAWMRHIVQKGYKVRNFEFSNEAYNGAGWAGGATAQQYASALNDWIPALRQIKPDILISMDGVKDHGTVGDFEPWYISPQPLWYQTILQQAGSQIDYIALHIYPFYNVTYEEYANAQEATSGYSDGWNFQFQVQEAELALQLYASDADRARIRFAVSETATLDYAYTWSNRHADLGHAVALFDLMATLLSHPKVDFVHHWTTRWIASSTDDVAQEGSIVDSFYSNYSPTPVGQALALLGRYLREGTLLQTPSTQFAPPTTTVSCDDVAPYHDPQYTCQQQAGWGKCSESYMQGYCNRSCGRCTASSVPAPANVASTVQPAPTVPPAVR</sequence>
<evidence type="ECO:0000313" key="2">
    <source>
        <dbReference type="Proteomes" id="UP001491310"/>
    </source>
</evidence>
<comment type="caution">
    <text evidence="1">The sequence shown here is derived from an EMBL/GenBank/DDBJ whole genome shotgun (WGS) entry which is preliminary data.</text>
</comment>
<organism evidence="1 2">
    <name type="scientific">Coccomyxa subellipsoidea</name>
    <dbReference type="NCBI Taxonomy" id="248742"/>
    <lineage>
        <taxon>Eukaryota</taxon>
        <taxon>Viridiplantae</taxon>
        <taxon>Chlorophyta</taxon>
        <taxon>core chlorophytes</taxon>
        <taxon>Trebouxiophyceae</taxon>
        <taxon>Trebouxiophyceae incertae sedis</taxon>
        <taxon>Coccomyxaceae</taxon>
        <taxon>Coccomyxa</taxon>
    </lineage>
</organism>